<dbReference type="SUPFAM" id="SSF160443">
    <property type="entry name" value="SMR domain-like"/>
    <property type="match status" value="1"/>
</dbReference>
<protein>
    <recommendedName>
        <fullName evidence="1">Smr domain-containing protein</fullName>
    </recommendedName>
</protein>
<accession>A0A3B0YJH8</accession>
<name>A0A3B0YJH8_9ZZZZ</name>
<dbReference type="GO" id="GO:0004520">
    <property type="term" value="F:DNA endonuclease activity"/>
    <property type="evidence" value="ECO:0007669"/>
    <property type="project" value="TreeGrafter"/>
</dbReference>
<evidence type="ECO:0000259" key="1">
    <source>
        <dbReference type="PROSITE" id="PS50828"/>
    </source>
</evidence>
<dbReference type="EMBL" id="UOFM01000315">
    <property type="protein sequence ID" value="VAW79561.1"/>
    <property type="molecule type" value="Genomic_DNA"/>
</dbReference>
<sequence length="177" mass="20126">MDKPDPDDIKLFRESIGAVKPLQDDRVAPVRRHISPRPIFRERDETEVLRDMLSDLFDPADMETGEELLYIRAGLQQRTVRKLRRGKLSVDAELDLHGMTVPVARAAVAGFLRECQRRHVQCARIIHGKGLGSRHRAPVLKQKVGGWLRQRDEVLAYCSARHCDGGTGALYVLLKRK</sequence>
<dbReference type="PANTHER" id="PTHR35562">
    <property type="entry name" value="DNA ENDONUCLEASE SMRA-RELATED"/>
    <property type="match status" value="1"/>
</dbReference>
<organism evidence="2">
    <name type="scientific">hydrothermal vent metagenome</name>
    <dbReference type="NCBI Taxonomy" id="652676"/>
    <lineage>
        <taxon>unclassified sequences</taxon>
        <taxon>metagenomes</taxon>
        <taxon>ecological metagenomes</taxon>
    </lineage>
</organism>
<dbReference type="PROSITE" id="PS50828">
    <property type="entry name" value="SMR"/>
    <property type="match status" value="1"/>
</dbReference>
<dbReference type="InterPro" id="IPR002625">
    <property type="entry name" value="Smr_dom"/>
</dbReference>
<feature type="domain" description="Smr" evidence="1">
    <location>
        <begin position="94"/>
        <end position="175"/>
    </location>
</feature>
<dbReference type="AlphaFoldDB" id="A0A3B0YJH8"/>
<dbReference type="InterPro" id="IPR036063">
    <property type="entry name" value="Smr_dom_sf"/>
</dbReference>
<dbReference type="Pfam" id="PF01713">
    <property type="entry name" value="Smr"/>
    <property type="match status" value="1"/>
</dbReference>
<dbReference type="SMART" id="SM00463">
    <property type="entry name" value="SMR"/>
    <property type="match status" value="1"/>
</dbReference>
<dbReference type="Gene3D" id="3.30.1370.110">
    <property type="match status" value="1"/>
</dbReference>
<dbReference type="PANTHER" id="PTHR35562:SF2">
    <property type="entry name" value="DNA ENDONUCLEASE SMRA-RELATED"/>
    <property type="match status" value="1"/>
</dbReference>
<evidence type="ECO:0000313" key="2">
    <source>
        <dbReference type="EMBL" id="VAW79561.1"/>
    </source>
</evidence>
<gene>
    <name evidence="2" type="ORF">MNBD_GAMMA14-2600</name>
</gene>
<proteinExistence type="predicted"/>
<reference evidence="2" key="1">
    <citation type="submission" date="2018-06" db="EMBL/GenBank/DDBJ databases">
        <authorList>
            <person name="Zhirakovskaya E."/>
        </authorList>
    </citation>
    <scope>NUCLEOTIDE SEQUENCE</scope>
</reference>